<feature type="region of interest" description="Disordered" evidence="1">
    <location>
        <begin position="69"/>
        <end position="146"/>
    </location>
</feature>
<protein>
    <submittedName>
        <fullName evidence="2">Uncharacterized protein</fullName>
    </submittedName>
</protein>
<evidence type="ECO:0000313" key="3">
    <source>
        <dbReference type="Proteomes" id="UP001283361"/>
    </source>
</evidence>
<dbReference type="EMBL" id="JAWDGP010003041">
    <property type="protein sequence ID" value="KAK3778024.1"/>
    <property type="molecule type" value="Genomic_DNA"/>
</dbReference>
<evidence type="ECO:0000313" key="2">
    <source>
        <dbReference type="EMBL" id="KAK3778024.1"/>
    </source>
</evidence>
<organism evidence="2 3">
    <name type="scientific">Elysia crispata</name>
    <name type="common">lettuce slug</name>
    <dbReference type="NCBI Taxonomy" id="231223"/>
    <lineage>
        <taxon>Eukaryota</taxon>
        <taxon>Metazoa</taxon>
        <taxon>Spiralia</taxon>
        <taxon>Lophotrochozoa</taxon>
        <taxon>Mollusca</taxon>
        <taxon>Gastropoda</taxon>
        <taxon>Heterobranchia</taxon>
        <taxon>Euthyneura</taxon>
        <taxon>Panpulmonata</taxon>
        <taxon>Sacoglossa</taxon>
        <taxon>Placobranchoidea</taxon>
        <taxon>Plakobranchidae</taxon>
        <taxon>Elysia</taxon>
    </lineage>
</organism>
<gene>
    <name evidence="2" type="ORF">RRG08_018191</name>
</gene>
<feature type="compositionally biased region" description="Low complexity" evidence="1">
    <location>
        <begin position="94"/>
        <end position="104"/>
    </location>
</feature>
<dbReference type="AlphaFoldDB" id="A0AAE0ZYP5"/>
<accession>A0AAE0ZYP5</accession>
<dbReference type="Proteomes" id="UP001283361">
    <property type="component" value="Unassembled WGS sequence"/>
</dbReference>
<evidence type="ECO:0000256" key="1">
    <source>
        <dbReference type="SAM" id="MobiDB-lite"/>
    </source>
</evidence>
<keyword evidence="3" id="KW-1185">Reference proteome</keyword>
<sequence>METLLSKGRQQGLESPTTVTTNRSLRDVTRFEYPENRVADVTPQYTRTMRSASLLIALCLGLASATMRRQASDAPDTMAPDMGMTSDMMSSPADPQTTMMMTDPTPDPVTTQPPKPTIQPSRPPNNDDDDRSYPDPVTTQPPKPTKLTEIDEILTDFDALSGSDFYKRLSYEDQLLILEVLTGSEVGKMTPILNEIGYKHFIRFLYDMPLRYIDAFKDLIDRGFEKEMKLSGSQ</sequence>
<name>A0AAE0ZYP5_9GAST</name>
<comment type="caution">
    <text evidence="2">The sequence shown here is derived from an EMBL/GenBank/DDBJ whole genome shotgun (WGS) entry which is preliminary data.</text>
</comment>
<feature type="region of interest" description="Disordered" evidence="1">
    <location>
        <begin position="1"/>
        <end position="23"/>
    </location>
</feature>
<reference evidence="2" key="1">
    <citation type="journal article" date="2023" name="G3 (Bethesda)">
        <title>A reference genome for the long-term kleptoplast-retaining sea slug Elysia crispata morphotype clarki.</title>
        <authorList>
            <person name="Eastman K.E."/>
            <person name="Pendleton A.L."/>
            <person name="Shaikh M.A."/>
            <person name="Suttiyut T."/>
            <person name="Ogas R."/>
            <person name="Tomko P."/>
            <person name="Gavelis G."/>
            <person name="Widhalm J.R."/>
            <person name="Wisecaver J.H."/>
        </authorList>
    </citation>
    <scope>NUCLEOTIDE SEQUENCE</scope>
    <source>
        <strain evidence="2">ECLA1</strain>
    </source>
</reference>
<proteinExistence type="predicted"/>
<feature type="compositionally biased region" description="Pro residues" evidence="1">
    <location>
        <begin position="105"/>
        <end position="123"/>
    </location>
</feature>
<feature type="compositionally biased region" description="Polar residues" evidence="1">
    <location>
        <begin position="8"/>
        <end position="23"/>
    </location>
</feature>